<evidence type="ECO:0000259" key="3">
    <source>
        <dbReference type="Pfam" id="PF00534"/>
    </source>
</evidence>
<evidence type="ECO:0000256" key="2">
    <source>
        <dbReference type="ARBA" id="ARBA00022679"/>
    </source>
</evidence>
<dbReference type="PANTHER" id="PTHR45947:SF3">
    <property type="entry name" value="SULFOQUINOVOSYL TRANSFERASE SQD2"/>
    <property type="match status" value="1"/>
</dbReference>
<evidence type="ECO:0000256" key="1">
    <source>
        <dbReference type="ARBA" id="ARBA00022676"/>
    </source>
</evidence>
<name>A0ABP5L6S3_9ACTN</name>
<gene>
    <name evidence="5" type="ORF">GCM10009844_13960</name>
</gene>
<dbReference type="InterPro" id="IPR001296">
    <property type="entry name" value="Glyco_trans_1"/>
</dbReference>
<organism evidence="5 6">
    <name type="scientific">Nocardioides koreensis</name>
    <dbReference type="NCBI Taxonomy" id="433651"/>
    <lineage>
        <taxon>Bacteria</taxon>
        <taxon>Bacillati</taxon>
        <taxon>Actinomycetota</taxon>
        <taxon>Actinomycetes</taxon>
        <taxon>Propionibacteriales</taxon>
        <taxon>Nocardioidaceae</taxon>
        <taxon>Nocardioides</taxon>
    </lineage>
</organism>
<feature type="domain" description="Glycosyl transferase family 1" evidence="3">
    <location>
        <begin position="174"/>
        <end position="324"/>
    </location>
</feature>
<dbReference type="PANTHER" id="PTHR45947">
    <property type="entry name" value="SULFOQUINOVOSYL TRANSFERASE SQD2"/>
    <property type="match status" value="1"/>
</dbReference>
<protein>
    <recommendedName>
        <fullName evidence="7">Glycosyltransferase family 1 protein</fullName>
    </recommendedName>
</protein>
<evidence type="ECO:0000313" key="5">
    <source>
        <dbReference type="EMBL" id="GAA2142611.1"/>
    </source>
</evidence>
<keyword evidence="2" id="KW-0808">Transferase</keyword>
<dbReference type="SUPFAM" id="SSF53756">
    <property type="entry name" value="UDP-Glycosyltransferase/glycogen phosphorylase"/>
    <property type="match status" value="1"/>
</dbReference>
<keyword evidence="6" id="KW-1185">Reference proteome</keyword>
<dbReference type="Pfam" id="PF00534">
    <property type="entry name" value="Glycos_transf_1"/>
    <property type="match status" value="1"/>
</dbReference>
<evidence type="ECO:0000313" key="6">
    <source>
        <dbReference type="Proteomes" id="UP001501771"/>
    </source>
</evidence>
<dbReference type="Gene3D" id="3.40.50.2000">
    <property type="entry name" value="Glycogen Phosphorylase B"/>
    <property type="match status" value="2"/>
</dbReference>
<dbReference type="CDD" id="cd03801">
    <property type="entry name" value="GT4_PimA-like"/>
    <property type="match status" value="1"/>
</dbReference>
<dbReference type="EMBL" id="BAAAQR010000003">
    <property type="protein sequence ID" value="GAA2142611.1"/>
    <property type="molecule type" value="Genomic_DNA"/>
</dbReference>
<dbReference type="InterPro" id="IPR050194">
    <property type="entry name" value="Glycosyltransferase_grp1"/>
</dbReference>
<reference evidence="6" key="1">
    <citation type="journal article" date="2019" name="Int. J. Syst. Evol. Microbiol.">
        <title>The Global Catalogue of Microorganisms (GCM) 10K type strain sequencing project: providing services to taxonomists for standard genome sequencing and annotation.</title>
        <authorList>
            <consortium name="The Broad Institute Genomics Platform"/>
            <consortium name="The Broad Institute Genome Sequencing Center for Infectious Disease"/>
            <person name="Wu L."/>
            <person name="Ma J."/>
        </authorList>
    </citation>
    <scope>NUCLEOTIDE SEQUENCE [LARGE SCALE GENOMIC DNA]</scope>
    <source>
        <strain evidence="6">JCM 16022</strain>
    </source>
</reference>
<dbReference type="Proteomes" id="UP001501771">
    <property type="component" value="Unassembled WGS sequence"/>
</dbReference>
<accession>A0ABP5L6S3</accession>
<dbReference type="InterPro" id="IPR028098">
    <property type="entry name" value="Glyco_trans_4-like_N"/>
</dbReference>
<evidence type="ECO:0008006" key="7">
    <source>
        <dbReference type="Google" id="ProtNLM"/>
    </source>
</evidence>
<feature type="domain" description="Glycosyltransferase subfamily 4-like N-terminal" evidence="4">
    <location>
        <begin position="10"/>
        <end position="159"/>
    </location>
</feature>
<sequence>MADSYQPVLGGIETHVATLASRQAARGDAVTVLTTTPAAADGRRWDDSGPVTVRRARSVADASPFDFAAYDLVHAHVSVLSPFTSRMAALAARRGVPTVVTVHSMWNGLGPVAALAASLADLRRAPVLWTAVSREAAHQLARHLPGPPSVPVLPNAVDVPPRDLHVRGAGPVRLVSTMRIARRKRPLPLLTVFEALRRSTAVDVQLTIVGDGPLRRRAEQRVRHRGLADAVTVTGRLEPAEVLHHLAGADVYVAPARLESFGLAALEARCVGLPVVGHAASGMSEFVSDGVEGWLVASDAAMVDRLRLLVEDEPLRHRVSEHNRTHPSSLTWRSALEDNDRAYALAAAPPAALARAPRPVVRGRGGESR</sequence>
<comment type="caution">
    <text evidence="5">The sequence shown here is derived from an EMBL/GenBank/DDBJ whole genome shotgun (WGS) entry which is preliminary data.</text>
</comment>
<evidence type="ECO:0000259" key="4">
    <source>
        <dbReference type="Pfam" id="PF13439"/>
    </source>
</evidence>
<keyword evidence="1" id="KW-0328">Glycosyltransferase</keyword>
<proteinExistence type="predicted"/>
<dbReference type="Pfam" id="PF13439">
    <property type="entry name" value="Glyco_transf_4"/>
    <property type="match status" value="1"/>
</dbReference>